<dbReference type="EMBL" id="CP129971">
    <property type="protein sequence ID" value="WMN11344.1"/>
    <property type="molecule type" value="Genomic_DNA"/>
</dbReference>
<proteinExistence type="predicted"/>
<protein>
    <submittedName>
        <fullName evidence="3">PKD-like domain-containing protein</fullName>
    </submittedName>
</protein>
<feature type="compositionally biased region" description="Low complexity" evidence="1">
    <location>
        <begin position="5127"/>
        <end position="5140"/>
    </location>
</feature>
<evidence type="ECO:0000313" key="4">
    <source>
        <dbReference type="Proteomes" id="UP001230496"/>
    </source>
</evidence>
<dbReference type="InterPro" id="IPR044023">
    <property type="entry name" value="Ig_7"/>
</dbReference>
<name>A0AA51N9T1_9BACT</name>
<dbReference type="PROSITE" id="PS50835">
    <property type="entry name" value="IG_LIKE"/>
    <property type="match status" value="1"/>
</dbReference>
<evidence type="ECO:0000259" key="2">
    <source>
        <dbReference type="PROSITE" id="PS50835"/>
    </source>
</evidence>
<accession>A0AA51N9T1</accession>
<gene>
    <name evidence="3" type="ORF">QYS49_38045</name>
</gene>
<keyword evidence="4" id="KW-1185">Reference proteome</keyword>
<dbReference type="Pfam" id="PF19081">
    <property type="entry name" value="Ig_7"/>
    <property type="match status" value="1"/>
</dbReference>
<dbReference type="InterPro" id="IPR007110">
    <property type="entry name" value="Ig-like_dom"/>
</dbReference>
<dbReference type="Gene3D" id="2.60.40.10">
    <property type="entry name" value="Immunoglobulins"/>
    <property type="match status" value="1"/>
</dbReference>
<feature type="region of interest" description="Disordered" evidence="1">
    <location>
        <begin position="5117"/>
        <end position="5140"/>
    </location>
</feature>
<dbReference type="RefSeq" id="WP_308348401.1">
    <property type="nucleotide sequence ID" value="NZ_CP129971.1"/>
</dbReference>
<dbReference type="InterPro" id="IPR045828">
    <property type="entry name" value="PKD_Bacteroidetes"/>
</dbReference>
<sequence>MPSNFEFNTSVGNITFADPNSDFSVTPAASYNGTSNSIEIAWNVDNTISRNSVTLFNLEIRAVAGAASGDISRTSSTTGTDATINNVPVSPSTVFGTLYGYNDPAIIGDPLPTPVCENGNTSFSVTTSDVTSYQWQVDEGSGFSDITTGGGIYSNYNSSELLISNAPLGISGNSYRVVVQGICSPIVTSNPATLTVNPIPAAPTVTPQYQEYCIDDFATFVLPVASGSGGTFKWYDDAELNNLIHTGPATADSDIGFNSNSTGTYTAYVTETSAQGCESEATKVDLYVKLPPNDSPSLNPTPTTTSPSAPSVCDGGQLTFTINTAYSFNSYQLIDESENPLSAIVNGNGASLDITSLPFNRSTLGSSELVRVRVTRNDTGCSVILLDSPNRNTITINAPPVVALNSDDLDNTICSGSPIEFTASGANDTYEFFVNGASVQGPIAATKYSTSSLVNGDQVTVVGTNTTGCSDTSAPITVTVQSPPGQPTISSASATECLGTSITLTSSVAPGTTEGTYRWYQDGTEVIGETSQAIVLNTVAESGSYTVEVTNGDNTAICYSAPSIAFDATINPLPTVTLTSSEADNRICAGDAVTFTASGATDYEFFVDGLSVQASSTTATYTTSALADGEVVTVEGIDGNSCVATSSGITTSVDPLPTVVLTSSDADNEICNGDAVTFTASGATNYEFFVDGGSVQASSTDNTYTTSALADGEVMTVEGIDANSCSATSSPINMTVNSLPVVTLSGSATEICAGDAVTYTAGGATNYEFFIDGISVQGPNTTATYTTSSLSNAQVVSVEGTDGNTCSATATEAAITVNSLPTVTLTSSEADNRICAGDAVTFTASGATDYEFFVDGLSVQASSTTATYTTSALADGEVVTVEGIDGNSCVATSSGITTTVDPLPTVVLTSSDADNEICNGDAVTFTASGATNYEFFVDGGSVQASSTDNTYTTSALADGEVVTVEGIDANSCSATSSPINMTVNSLPVVTLSGSATEICAGDAVTYTAGGATNYEFFIDGISVQGPNTTATYTTSSLSNAQVVSVEGTDGNTCSATATEAAITVNSLPTVTLTSSEADNRICAGDAVTFTASGATDYEFFVDGLSVQASSTTATYTTSALADGEVVTVEGIDGNSCVATSSGITTSVDPLPTVVLTSSDADNEICNGDAVTFTASGATNYEFFVDGGSVQASSTDNTYTTSALADGEVVTVEGIDANSCSATSSPINMTVNSLPVVTLSGSATEICAGDAVTYTAGGATNYEFFIDGISVQGPNTTATYTTSSLSNAQVVSVEGTDGNTCSATATEAAITVNSLPTVTLTSSEADNRICAGDAVTFTASGATDYEFFVDGLSVQASSTTATYTTSALADGEVVTVEGIDGNSCVATSSGITTSVDPLPTVVLTSSDADNEICNGDAVTFTASGATNYEFFVDGGSVQASSTDNTYTTSALADGEVVTVEGIDANSCSATSSPINMTVNSLPVVTLSGSATEICAGDAVTYTAGGATNYEFFIDGISVQGPNTTATYTTSSLSNAQVVSVEGTDGNTCSATATEAAITVNSLPTVTLTSSEADNRICAGDAVTFTASGATDYEFFVDGLSVQASSTTATYTTSALADGEVVTVEGIDGNSCVATSSGITTSVDPLPTVVLTSSDADNEICNGDAVTFTASGATNYEFFVDGGSVQASSTDNTYTTSALADGEVVTVEGIDANSCSATSSPINMTVNSLPVVTLSGSATEICAGDAVTYTAGGATNYEFFIDGISVQGPNTNATYTTSSLSNAQVVSVEGTDGNTCSATATEAAITVNSLPTVTLTSSEADNRICAGDAVTFTASGATDYEFFVDGLSVQASSTTATYTTSALADGEVVTVEGIDGNSCVATSSGITTSVDPLPTVVLTSSDADNEICNGDAVTFTASGATNYEFFVDGGSVQASSTDNTYTTSALADGEVVTVEGIDANSCSATSSPINMTVNSLPVVTLSGSATEICAGDAVTYTAGGATNYEFFIDGISVQGPNTTATYTTSSLSNAQVVSVEGTDGNTCSATATEAAITVNSLPTVTLTSSEADNRICAGDAVTFTASGATDYEFFVDGLSVQASSTTATYTTSALADGEVVTVEGIDGNSCVATSSGITTSVDPLPTVVLTSSDADNEICNGDAVTFTASGATNYEFFVDGGSVQASSTDNTYTTSALADGEVVTVEGIDANSCSATSSPINMTVNSLPVVTLSGSATEICAGDAVTYTAGGATNYEFFIDGISVQGPNTTATYTTSSLSNAQVVSVEGTDGNTCSATATEAAITVNSLPTVTLTSSEADNRICAGDAVTFTASGATDYEFFVDGLSVQASSTTATYTTSALADGEVVTVEGIDGNSCVATSSGITTSVDPLPTVVLTSSDADNEICNGDAVTFTASGATNYEFFVDGGSVQASSTDNTYTTSALADGEVVTVEGIDANSCSATSSPINMTVNSLPVVTLSGSATEICAGDAVTYTAGGATNYEFFIDGISVQGPNTNATYTTSSLSNAQVVSVEGTDGNTCSATATEAAITVNSLPTVTLTSSEADNRICAGDAVTFTASGATDYEFFVDGLSVQASSTTATYTTSALADGEVVTVEGIDGNSCVATSSGITTSVDPLPTVVLTSSDADNEICNGDAVTFTASGATNYEFFVDGGSVQASSTDNTYTTSALADGEVVTVEGIDANSCSATSSPINMTVNSLPVVTLSGSATEICAGDAVTYTAGGATNYEFFIDGISVQGPNTTATYTTSSLSNAQVVSVEGTDGNTCSATATEAAITVNSLPTVTLTSSEADNRICAGDAVTFTASGATDYEFFVDGLSVQASSTTATYTTSALADGEVVTVEGIDGNSCVATSSGITTSVDPLPTVVLTSSDADNEICNGDAVTFTASGATNYEFFVDGGSVQASSTDNTYTTSALADGEVVTVEGIDANSCSATSSPINMTVNSLPVVTLSGSATEICAGDAVTYTAGGATNYEFFIDGISVQGPNTNATYTTSSLSNAQVVSVEGTDGNTCSATATEAAITVNSLPTVTLTSSEADNRICAGDAVTFTASGATDYEFFVDGLSVQASSTTATYTTSALADGEVVTVEGIDGNSCVATSSGITTSVDPLPTVVLTSSDADNEICNGDAVTFTASGATNYEFFVDGGSVQASSTDNTYTTSALADGEVVTVEGIDANSCSATSSPINMTVNSLPVVTLSGSATEICAGDAVTYTAGGATNYEFFIDGISVQGPNTTATYTTSSLSNAQVVSVEGTDGNTCSATATEAAITVNSLPTVTLTSSEADNRICAGDAVTFTASGATDYEFFVDGLSVQASSTTATYTTSALADGEVVTVEGIDGNSCVATSSGITTSVDPIPNFSNLPSSTTICSGDQLNFTPTSDVAGTVFTWTVNAPLTITGETAGTGTIDDLLINSGNAIETVTYTLTATGPGPESCANTTTQDYVVTVNPTPVLTITNNEAIVCEGIGVDIDYSTPTSGGDISVQANYPTGVTGSIDYSTLTSLGVAGTITESLDNTTDSPQTVDYTFTVSGNGCPTSSETVSVQVNPTPTFSNLPTVATICSGQQLSFTPTSNVAGTVFTWTVNAPATITGEASGTGTIDDVLTNTGNAIETVTYTVTATGPGPESCANTTTQDYVVTVNPNPVQTITNNEAIVCEGIGVDIDYSTPTSGGDISVQANYPTGVTGSIDYSTLTSIGATGTITESLDNTTDSPQTVDYTFTVSGNGCPTSSETVSVQVNPTPTFTNLPATTDICSGEQLNFTPTSDVAGTVFTWTVNAPATITGEASGIGTIDDVLTNTGNAIETVTYTVTATGPGPESCANTTTQDYVVTVNPNPALTITNAAENICSGANTDITLSSNTANYEVEVTNITYNGVTVNSGDVTIGTKFSTTASIQEELENSTDNPIDVVYEFTISTTDGCPVSPMPQTSTVTVAPRPNMSITNALTSFCTGGSTDITLNSTESNAIIKLESITGTTGISGFTSVGVTFANGDNISDVLFNTTSSPVTITYNFSVSINGCDDGVANFSTDVTVNPFPNEPTATTINEFCVGDAAATTSVNTITGVNLKWYEDVNLNTPLATTSSSPSLSALNISTSSAGNFSRFVTQTDANTCESEPLEISIEIYDAPVFDPIPEVTSGNINVCAAELVDIDFSTSSSSDIISWTADNDLVGNSLSGNNSLTFLTKANNTASAIVTTITVEATNAGCSTPTTETFTITLNPTPKINNIFPPIEVCENSTIDLTTIGLTATPSDGTFTFDGPGINGSDFEATSAGLGIKEIDVTYTTLDNCSSTKSINLFNVVEQPSADLTSNTTTEICETETLDLVATISGGASSGTWTITGGNTIGSISSTTNNSGNWTAEFTPSGTNFGQVTAQFEAATANSCASEFETFVFDVFENPTATIPANFNTCGDASFNLNASLGGAANDGQWTVLTNGNAANLSGSSSVFGVTSDTYTPDAADYSSTITFQFEAFDPAAGPCGSTIYTVDVTIDKPAGIAITTAPANVCQNQTITISGEFSGSATSASWSESGFGSLSNISTVGNTVTADYNPTSADIGNTVTFTLSTNNPSNTCNSISETIDFVIDAPAQASITTSNTEICETETLDLVASISGGADSGTWSIVGGNTIGSIGTITNAGSDWTTTFTPSGTDFGQVTAQFEASTSNNCSSVIKTFVFDVFENPTASIPANFNTCGNASFDLDATLSGSAVDGQWTVTNNGIIDSLSASTTSGGITSATYTPAPGDYNAVITFQFTAIDPNTSGPCGNTNYTVDVTIDEPAEVAITTAPANVCQNQPISLSGNYSGSASSASWSITGGANTFSSTNIDNPTKTVTAVYNPTNDDVGNTITFTLTTDDPANTCGPVSEIVEFIIEEVPSANITTSTSEICQTETLDLVATISGGASSGDWTITNGGTIGTVSSTINNSGNYTATFSPSGTDFGQVTAQFEATTTNSCASEFETFVFDVFENPTASIPANFNTCGDASFNLDATLGGSANNGEWTVLTNGNSANLTTSTTTSGVTTANYTPDASDNNNTITFQFEVFDPVTGPCGNNTYTVDVTIDEPVEGTVTSTASAVCISEPITLAGTTNTSTSTGQWVIQTGQPDPDAETSGSLSTTSNNSGSYEATFTPDGTYFGDVIFEFIAQSNSSCANDIKTKTIKVRNLPAVADQAYAFCEVGIGSGNIELDLTAYNGDINNENGVTIEWFTNSGLTNAVVNETSETVNNNSTYYAKVTLNSTNCFDKARVDFTVDPQIILDAGSNEEICDGESLDLSTISTPPSQSKADNLSWTSSGDGTFDFPNSLTPIYTPGSTDLANSPITLTLTGSNSGQCNDEFDQLTLEIKPVPVISAISNVNKCSEEFVSIPVTTDLSDVNLSLSTDSDASFVFDNGPVLNGNNIEFTTAINTASVDYTSTITVNAEKNGCSSSITFDVTLKFKPVVSPESDLVLCYPSTVNPISFTDDTGGLSDFSWEITNPDLIGDGTSTTGTDDFPGFDLADNLTGAPVEGYVKYYSEYNGCLSEVDSFKITSNPRPVIQNSDITFCAGEEGVNITFLDNVTANTEFDWEIINSNNTVGINDLSGTDDSTITTNGFTAINNSSTSDNTAIIEVTSYLLDGFGNRICAGDPSVFNVTVLANPELTNPSFDEATCSNVTYEFIPESSVPTSDFIWSIDTAASDDLSNIEGLIASGTGDLELDLVNISGVNQDIVYTITPLNNNCDGISEQLTLTGCSRN</sequence>
<dbReference type="InterPro" id="IPR013783">
    <property type="entry name" value="Ig-like_fold"/>
</dbReference>
<dbReference type="KEGG" id="msaa:QYS49_38045"/>
<reference evidence="3 4" key="1">
    <citation type="submission" date="2023-08" db="EMBL/GenBank/DDBJ databases">
        <title>Comparative genomics and taxonomic characterization of three novel marine species of genus Marivirga.</title>
        <authorList>
            <person name="Muhammad N."/>
            <person name="Kim S.-G."/>
        </authorList>
    </citation>
    <scope>NUCLEOTIDE SEQUENCE [LARGE SCALE GENOMIC DNA]</scope>
    <source>
        <strain evidence="3 4">BDSF4-3</strain>
    </source>
</reference>
<evidence type="ECO:0000313" key="3">
    <source>
        <dbReference type="EMBL" id="WMN11344.1"/>
    </source>
</evidence>
<dbReference type="Proteomes" id="UP001230496">
    <property type="component" value="Chromosome"/>
</dbReference>
<feature type="region of interest" description="Disordered" evidence="1">
    <location>
        <begin position="291"/>
        <end position="311"/>
    </location>
</feature>
<evidence type="ECO:0000256" key="1">
    <source>
        <dbReference type="SAM" id="MobiDB-lite"/>
    </source>
</evidence>
<organism evidence="3 4">
    <name type="scientific">Marivirga salinarum</name>
    <dbReference type="NCBI Taxonomy" id="3059078"/>
    <lineage>
        <taxon>Bacteria</taxon>
        <taxon>Pseudomonadati</taxon>
        <taxon>Bacteroidota</taxon>
        <taxon>Cytophagia</taxon>
        <taxon>Cytophagales</taxon>
        <taxon>Marivirgaceae</taxon>
        <taxon>Marivirga</taxon>
    </lineage>
</organism>
<feature type="domain" description="Ig-like" evidence="2">
    <location>
        <begin position="487"/>
        <end position="565"/>
    </location>
</feature>
<dbReference type="Pfam" id="PF19406">
    <property type="entry name" value="PKD_5"/>
    <property type="match status" value="4"/>
</dbReference>